<dbReference type="Proteomes" id="UP000436694">
    <property type="component" value="Unassembled WGS sequence"/>
</dbReference>
<dbReference type="NCBIfam" id="NF009379">
    <property type="entry name" value="PRK12740.1-3"/>
    <property type="match status" value="1"/>
</dbReference>
<accession>A0A844AL35</accession>
<feature type="domain" description="Translation elongation factor EFG/EF2" evidence="8">
    <location>
        <begin position="426"/>
        <end position="543"/>
    </location>
</feature>
<comment type="caution">
    <text evidence="9">The sequence shown here is derived from an EMBL/GenBank/DDBJ whole genome shotgun (WGS) entry which is preliminary data.</text>
</comment>
<evidence type="ECO:0000256" key="6">
    <source>
        <dbReference type="ARBA" id="ARBA00024731"/>
    </source>
</evidence>
<dbReference type="SUPFAM" id="SSF54980">
    <property type="entry name" value="EF-G C-terminal domain-like"/>
    <property type="match status" value="2"/>
</dbReference>
<dbReference type="Gene3D" id="3.30.230.10">
    <property type="match status" value="1"/>
</dbReference>
<evidence type="ECO:0000256" key="4">
    <source>
        <dbReference type="ARBA" id="ARBA00022917"/>
    </source>
</evidence>
<organism evidence="9 10">
    <name type="scientific">Tritonibacter aquimaris</name>
    <dbReference type="NCBI Taxonomy" id="2663379"/>
    <lineage>
        <taxon>Bacteria</taxon>
        <taxon>Pseudomonadati</taxon>
        <taxon>Pseudomonadota</taxon>
        <taxon>Alphaproteobacteria</taxon>
        <taxon>Rhodobacterales</taxon>
        <taxon>Paracoccaceae</taxon>
        <taxon>Tritonibacter</taxon>
    </lineage>
</organism>
<keyword evidence="2" id="KW-0547">Nucleotide-binding</keyword>
<dbReference type="CDD" id="cd01434">
    <property type="entry name" value="EFG_mtEFG1_IV"/>
    <property type="match status" value="1"/>
</dbReference>
<dbReference type="Gene3D" id="3.30.70.870">
    <property type="entry name" value="Elongation Factor G (Translational Gtpase), domain 3"/>
    <property type="match status" value="1"/>
</dbReference>
<dbReference type="InterPro" id="IPR041095">
    <property type="entry name" value="EFG_II"/>
</dbReference>
<keyword evidence="10" id="KW-1185">Reference proteome</keyword>
<dbReference type="InterPro" id="IPR035647">
    <property type="entry name" value="EFG_III/V"/>
</dbReference>
<dbReference type="Pfam" id="PF03764">
    <property type="entry name" value="EFG_IV"/>
    <property type="match status" value="1"/>
</dbReference>
<dbReference type="GO" id="GO:0005525">
    <property type="term" value="F:GTP binding"/>
    <property type="evidence" value="ECO:0007669"/>
    <property type="project" value="UniProtKB-KW"/>
</dbReference>
<evidence type="ECO:0000256" key="3">
    <source>
        <dbReference type="ARBA" id="ARBA00022768"/>
    </source>
</evidence>
<keyword evidence="5" id="KW-0342">GTP-binding</keyword>
<dbReference type="Gene3D" id="3.30.70.240">
    <property type="match status" value="1"/>
</dbReference>
<evidence type="ECO:0000259" key="8">
    <source>
        <dbReference type="SMART" id="SM00889"/>
    </source>
</evidence>
<evidence type="ECO:0000256" key="5">
    <source>
        <dbReference type="ARBA" id="ARBA00023134"/>
    </source>
</evidence>
<gene>
    <name evidence="9" type="ORF">GG681_05765</name>
</gene>
<dbReference type="SMART" id="SM00838">
    <property type="entry name" value="EFG_C"/>
    <property type="match status" value="1"/>
</dbReference>
<dbReference type="SUPFAM" id="SSF52540">
    <property type="entry name" value="P-loop containing nucleoside triphosphate hydrolases"/>
    <property type="match status" value="1"/>
</dbReference>
<dbReference type="PANTHER" id="PTHR43261">
    <property type="entry name" value="TRANSLATION ELONGATION FACTOR G-RELATED"/>
    <property type="match status" value="1"/>
</dbReference>
<evidence type="ECO:0000313" key="9">
    <source>
        <dbReference type="EMBL" id="MQY42139.1"/>
    </source>
</evidence>
<dbReference type="GO" id="GO:0003746">
    <property type="term" value="F:translation elongation factor activity"/>
    <property type="evidence" value="ECO:0007669"/>
    <property type="project" value="UniProtKB-KW"/>
</dbReference>
<dbReference type="RefSeq" id="WP_153545997.1">
    <property type="nucleotide sequence ID" value="NZ_WIXK01000002.1"/>
</dbReference>
<dbReference type="InterPro" id="IPR020568">
    <property type="entry name" value="Ribosomal_Su5_D2-typ_SF"/>
</dbReference>
<dbReference type="GO" id="GO:0097216">
    <property type="term" value="F:guanosine tetraphosphate binding"/>
    <property type="evidence" value="ECO:0007669"/>
    <property type="project" value="UniProtKB-ARBA"/>
</dbReference>
<dbReference type="Pfam" id="PF14492">
    <property type="entry name" value="EFG_III"/>
    <property type="match status" value="1"/>
</dbReference>
<evidence type="ECO:0000256" key="2">
    <source>
        <dbReference type="ARBA" id="ARBA00022741"/>
    </source>
</evidence>
<keyword evidence="4" id="KW-0648">Protein biosynthesis</keyword>
<dbReference type="GO" id="GO:0032790">
    <property type="term" value="P:ribosome disassembly"/>
    <property type="evidence" value="ECO:0007669"/>
    <property type="project" value="TreeGrafter"/>
</dbReference>
<evidence type="ECO:0000313" key="10">
    <source>
        <dbReference type="Proteomes" id="UP000436694"/>
    </source>
</evidence>
<dbReference type="InterPro" id="IPR005517">
    <property type="entry name" value="Transl_elong_EFG/EF2_IV"/>
</dbReference>
<dbReference type="SUPFAM" id="SSF54211">
    <property type="entry name" value="Ribosomal protein S5 domain 2-like"/>
    <property type="match status" value="1"/>
</dbReference>
<dbReference type="InterPro" id="IPR000640">
    <property type="entry name" value="EFG_V-like"/>
</dbReference>
<dbReference type="CDD" id="cd03713">
    <property type="entry name" value="EFG_mtEFG_C"/>
    <property type="match status" value="1"/>
</dbReference>
<dbReference type="InterPro" id="IPR035649">
    <property type="entry name" value="EFG_V"/>
</dbReference>
<sequence length="630" mass="67497">MRVFTVMGPSQAGKTTLVRAMAGLDGDAGQKQEAAGVVTLQPFSFMEEDWAALEVTGGAENLAQAGPALAASDAAVVCVPSDPNQAVLAAPYLRKVEEAGLPVFLFINRMDQARERVADILSGLQTYCAHNLVLRQVPMRREGQVVGAVDLISERAWQYQDGKPSALVKVPTEMQAREQAARADLLEVMADFDDALLEELVEDHEILAADAYDVARKLLQHSDVIPVFLGMAEQCNGVMRLMKSLRHEAPSVEQTLERISPNGNVVAVGCLAQSVKHLGKSVVLRAMGAPCSSGSAVAGEALGGLSMVARGGNGTLMSGDLGKVVKSDHLNMGYAYLRDGARALPDWAQPRPATYRRLITPMHRRDETRLSAALVRLGEVDPAMQVAQDEATGQTMLNLQGPQHLRRVMGSLQDEFGIEVEAENVPPALRETITKPVEIHHRHRKQSGGAGQFADVVMQIKPMPRGNGVSFEECVKGGAVPKNYIPAVEVGAREALQQGLNGHPIVDVAITLKDGKHHSVDSSDFAFRTAGKNAMREALAEAGVVLLQPIVKVAIHVPSVFSGALVPVVSGMKGQILGFESEDGVAGWDLFETLLPMAAQDELCSALASATRGTAWFDSGFDHYEEAHGR</sequence>
<name>A0A844AL35_9RHOB</name>
<dbReference type="InterPro" id="IPR027417">
    <property type="entry name" value="P-loop_NTPase"/>
</dbReference>
<dbReference type="InterPro" id="IPR047872">
    <property type="entry name" value="EFG_IV"/>
</dbReference>
<dbReference type="Gene3D" id="3.40.50.300">
    <property type="entry name" value="P-loop containing nucleotide triphosphate hydrolases"/>
    <property type="match status" value="1"/>
</dbReference>
<dbReference type="InterPro" id="IPR014721">
    <property type="entry name" value="Ribsml_uS5_D2-typ_fold_subgr"/>
</dbReference>
<dbReference type="EMBL" id="WIXK01000002">
    <property type="protein sequence ID" value="MQY42139.1"/>
    <property type="molecule type" value="Genomic_DNA"/>
</dbReference>
<keyword evidence="3 9" id="KW-0251">Elongation factor</keyword>
<evidence type="ECO:0000256" key="1">
    <source>
        <dbReference type="ARBA" id="ARBA00017872"/>
    </source>
</evidence>
<reference evidence="9 10" key="1">
    <citation type="submission" date="2019-10" db="EMBL/GenBank/DDBJ databases">
        <title>Epibacterium sp. nov., isolated from seawater.</title>
        <authorList>
            <person name="Zhang X."/>
            <person name="Li N."/>
        </authorList>
    </citation>
    <scope>NUCLEOTIDE SEQUENCE [LARGE SCALE GENOMIC DNA]</scope>
    <source>
        <strain evidence="9 10">SM1969</strain>
    </source>
</reference>
<proteinExistence type="predicted"/>
<dbReference type="AlphaFoldDB" id="A0A844AL35"/>
<dbReference type="GO" id="GO:0003924">
    <property type="term" value="F:GTPase activity"/>
    <property type="evidence" value="ECO:0007669"/>
    <property type="project" value="UniProtKB-ARBA"/>
</dbReference>
<dbReference type="Pfam" id="PF00679">
    <property type="entry name" value="EFG_C"/>
    <property type="match status" value="1"/>
</dbReference>
<comment type="function">
    <text evidence="6">Catalyzes the GTP-dependent ribosomal translocation step during translation elongation. During this step, the ribosome changes from the pre-translocational (PRE) to the post-translocational (POST) state as the newly formed A-site-bound peptidyl-tRNA and P-site-bound deacylated tRNA move to the P and E sites, respectively. Catalyzes the coordinated movement of the two tRNA molecules, the mRNA and conformational changes in the ribosome.</text>
</comment>
<evidence type="ECO:0000259" key="7">
    <source>
        <dbReference type="SMART" id="SM00838"/>
    </source>
</evidence>
<dbReference type="SMART" id="SM00889">
    <property type="entry name" value="EFG_IV"/>
    <property type="match status" value="1"/>
</dbReference>
<dbReference type="PANTHER" id="PTHR43261:SF7">
    <property type="entry name" value="ELONGATION FACTOR G-LIKE PROTEIN"/>
    <property type="match status" value="1"/>
</dbReference>
<feature type="domain" description="Elongation factor EFG" evidence="7">
    <location>
        <begin position="545"/>
        <end position="627"/>
    </location>
</feature>
<protein>
    <recommendedName>
        <fullName evidence="1">Elongation factor G</fullName>
    </recommendedName>
</protein>